<comment type="subunit">
    <text evidence="15">Heterotrimer of RecB, RecC and RecD. All subunits contribute to DNA-binding. Interacts with RecA.</text>
</comment>
<dbReference type="InterPro" id="IPR014016">
    <property type="entry name" value="UvrD-like_ATP-bd"/>
</dbReference>
<dbReference type="GO" id="GO:0005524">
    <property type="term" value="F:ATP binding"/>
    <property type="evidence" value="ECO:0007669"/>
    <property type="project" value="UniProtKB-UniRule"/>
</dbReference>
<protein>
    <recommendedName>
        <fullName evidence="15">RecBCD enzyme subunit RecB</fullName>
        <ecNumber evidence="15">3.1.11.5</ecNumber>
        <ecNumber evidence="15">5.6.2.4</ecNumber>
    </recommendedName>
    <alternativeName>
        <fullName evidence="15">DNA 3'-5' helicase subunit RecB</fullName>
    </alternativeName>
    <alternativeName>
        <fullName evidence="15">Exonuclease V subunit RecB</fullName>
        <shortName evidence="15">ExoV subunit RecB</shortName>
    </alternativeName>
    <alternativeName>
        <fullName evidence="15">Helicase/nuclease RecBCD subunit RecB</fullName>
    </alternativeName>
</protein>
<dbReference type="CDD" id="cd22352">
    <property type="entry name" value="RecB_C-like"/>
    <property type="match status" value="1"/>
</dbReference>
<name>A0A8S0WN56_9GAMM</name>
<evidence type="ECO:0000256" key="4">
    <source>
        <dbReference type="ARBA" id="ARBA00022763"/>
    </source>
</evidence>
<evidence type="ECO:0000256" key="12">
    <source>
        <dbReference type="ARBA" id="ARBA00023235"/>
    </source>
</evidence>
<comment type="catalytic activity">
    <reaction evidence="14 15">
        <text>ATP + H2O = ADP + phosphate + H(+)</text>
        <dbReference type="Rhea" id="RHEA:13065"/>
        <dbReference type="ChEBI" id="CHEBI:15377"/>
        <dbReference type="ChEBI" id="CHEBI:15378"/>
        <dbReference type="ChEBI" id="CHEBI:30616"/>
        <dbReference type="ChEBI" id="CHEBI:43474"/>
        <dbReference type="ChEBI" id="CHEBI:456216"/>
        <dbReference type="EC" id="5.6.2.4"/>
    </reaction>
</comment>
<evidence type="ECO:0000256" key="3">
    <source>
        <dbReference type="ARBA" id="ARBA00022741"/>
    </source>
</evidence>
<dbReference type="InterPro" id="IPR014017">
    <property type="entry name" value="DNA_helicase_UvrD-like_C"/>
</dbReference>
<gene>
    <name evidence="15 19" type="primary">recB</name>
    <name evidence="19" type="ORF">METHB2_20013</name>
</gene>
<keyword evidence="5 15" id="KW-0378">Hydrolase</keyword>
<organism evidence="19 20">
    <name type="scientific">Candidatus Methylobacter favarea</name>
    <dbReference type="NCBI Taxonomy" id="2707345"/>
    <lineage>
        <taxon>Bacteria</taxon>
        <taxon>Pseudomonadati</taxon>
        <taxon>Pseudomonadota</taxon>
        <taxon>Gammaproteobacteria</taxon>
        <taxon>Methylococcales</taxon>
        <taxon>Methylococcaceae</taxon>
        <taxon>Methylobacter</taxon>
    </lineage>
</organism>
<evidence type="ECO:0000256" key="7">
    <source>
        <dbReference type="ARBA" id="ARBA00022839"/>
    </source>
</evidence>
<comment type="function">
    <text evidence="15">A helicase/nuclease that prepares dsDNA breaks (DSB) for recombinational DNA repair. Binds to DSBs and unwinds DNA via a highly rapid and processive ATP-dependent bidirectional helicase activity. Unwinds dsDNA until it encounters a Chi (crossover hotspot instigator) sequence from the 3' direction. Cuts ssDNA a few nucleotides 3' to the Chi site. The properties and activities of the enzyme are changed at Chi. The Chi-altered holoenzyme produces a long 3'-ssDNA overhang and facilitates RecA-binding to the ssDNA for homologous DNA recombination and repair. Holoenzyme degrades any linearized DNA that is unable to undergo homologous recombination. In the holoenzyme this subunit contributes ATPase, 3'-5' helicase, exonuclease activity and loads RecA onto ssDNA.</text>
</comment>
<dbReference type="SUPFAM" id="SSF52540">
    <property type="entry name" value="P-loop containing nucleoside triphosphate hydrolases"/>
    <property type="match status" value="1"/>
</dbReference>
<feature type="region of interest" description="DNA-binding and helicase activity, interacts with RecC" evidence="15">
    <location>
        <begin position="1"/>
        <end position="853"/>
    </location>
</feature>
<dbReference type="GO" id="GO:0005829">
    <property type="term" value="C:cytosol"/>
    <property type="evidence" value="ECO:0007669"/>
    <property type="project" value="TreeGrafter"/>
</dbReference>
<keyword evidence="9 15" id="KW-0460">Magnesium</keyword>
<dbReference type="PROSITE" id="PS51217">
    <property type="entry name" value="UVRD_HELICASE_CTER"/>
    <property type="match status" value="1"/>
</dbReference>
<keyword evidence="4 15" id="KW-0227">DNA damage</keyword>
<dbReference type="Pfam" id="PF00580">
    <property type="entry name" value="UvrD-helicase"/>
    <property type="match status" value="1"/>
</dbReference>
<feature type="binding site" evidence="15">
    <location>
        <position position="1080"/>
    </location>
    <ligand>
        <name>Mg(2+)</name>
        <dbReference type="ChEBI" id="CHEBI:18420"/>
    </ligand>
</feature>
<dbReference type="InterPro" id="IPR027417">
    <property type="entry name" value="P-loop_NTPase"/>
</dbReference>
<dbReference type="GO" id="GO:0008854">
    <property type="term" value="F:exodeoxyribonuclease V activity"/>
    <property type="evidence" value="ECO:0007669"/>
    <property type="project" value="UniProtKB-EC"/>
</dbReference>
<evidence type="ECO:0000256" key="11">
    <source>
        <dbReference type="ARBA" id="ARBA00023204"/>
    </source>
</evidence>
<dbReference type="EC" id="3.1.11.5" evidence="15"/>
<comment type="caution">
    <text evidence="19">The sequence shown here is derived from an EMBL/GenBank/DDBJ whole genome shotgun (WGS) entry which is preliminary data.</text>
</comment>
<keyword evidence="11 15" id="KW-0234">DNA repair</keyword>
<dbReference type="PANTHER" id="PTHR11070:SF23">
    <property type="entry name" value="RECBCD ENZYME SUBUNIT RECB"/>
    <property type="match status" value="1"/>
</dbReference>
<dbReference type="Pfam" id="PF13361">
    <property type="entry name" value="UvrD_C"/>
    <property type="match status" value="1"/>
</dbReference>
<dbReference type="EMBL" id="CADCXN010000047">
    <property type="protein sequence ID" value="CAA9890182.1"/>
    <property type="molecule type" value="Genomic_DNA"/>
</dbReference>
<evidence type="ECO:0000256" key="15">
    <source>
        <dbReference type="HAMAP-Rule" id="MF_01485"/>
    </source>
</evidence>
<keyword evidence="20" id="KW-1185">Reference proteome</keyword>
<keyword evidence="10 15" id="KW-0238">DNA-binding</keyword>
<evidence type="ECO:0000313" key="19">
    <source>
        <dbReference type="EMBL" id="CAA9890182.1"/>
    </source>
</evidence>
<dbReference type="InterPro" id="IPR004586">
    <property type="entry name" value="RecB"/>
</dbReference>
<comment type="catalytic activity">
    <reaction evidence="15">
        <text>Exonucleolytic cleavage (in the presence of ATP) in either 5'- to 3'- or 3'- to 5'-direction to yield 5'-phosphooligonucleotides.</text>
        <dbReference type="EC" id="3.1.11.5"/>
    </reaction>
</comment>
<comment type="domain">
    <text evidence="15">The N-terminal DNA-binding domain is a ssDNA-dependent ATPase and has ATP-dependent 3'-5' helicase function. This domain interacts with RecC.</text>
</comment>
<feature type="domain" description="UvrD-like helicase C-terminal" evidence="18">
    <location>
        <begin position="479"/>
        <end position="748"/>
    </location>
</feature>
<proteinExistence type="inferred from homology"/>
<dbReference type="Pfam" id="PF12705">
    <property type="entry name" value="PDDEXK_1"/>
    <property type="match status" value="1"/>
</dbReference>
<dbReference type="GO" id="GO:0009338">
    <property type="term" value="C:exodeoxyribonuclease V complex"/>
    <property type="evidence" value="ECO:0007669"/>
    <property type="project" value="TreeGrafter"/>
</dbReference>
<comment type="cofactor">
    <cofactor evidence="15">
        <name>Mg(2+)</name>
        <dbReference type="ChEBI" id="CHEBI:18420"/>
    </cofactor>
    <text evidence="15">Binds 1 Mg(2+) ion per subunit.</text>
</comment>
<feature type="binding site" evidence="15">
    <location>
        <position position="968"/>
    </location>
    <ligand>
        <name>Mg(2+)</name>
        <dbReference type="ChEBI" id="CHEBI:18420"/>
    </ligand>
</feature>
<sequence length="1187" mass="134506">MPSNYFDPLQTELLKGINLLEASAGTGKTHTIAMLVLRFVVEQDLAIDKLLIVTFTKAAMEELKERVRSKLTEAGMALQGHTARVDSAIIDWLAHLDIDTQLVRHRLKSALLTIDQAGIFTIHGFCQRVLREHALESGQLFDMELTGDLSLVKQACADDFWRQQVYNRPLREAAVLTADYKTPGDLLASIDCIGAPVSVYPDCKSLDEELKQLQQLTELAKNALDDCAGALLAGFADQKFKPGYSRSFDLHYCSLRNWLHGHSALPPCAEALALLTLNGLMEALHGSKFKADKTRTCEQRKADYLAELALTTEPFDSLAKALKHITVVFRRTLLETLRKDLNSRLLQQNALSFDHLISRLAEALQGKKGALLTTELQQRFRVALIDEFQDTDESQWFIFSTLFAAPSHYLYLIGDPKQAIYKFRGADIYSYLAAQKQAQHHFTLGKNWRSQPQLVDAVNSLFQREQAFLLKDLAFKAVKPALTADNGVLQSAGQAIAPLMLWQLPESRSKTGYWTAGKAAEAIRAAVINEIVNLLSKAYAIEPGNRALQPEDIAILVRTNTQAREYQQLLRAAGVPSVLNSTESVFASQEAADLYFLLQAVANPADSILLKQALALNWFGLDGQALCQIINNDTALDVWMSRFLSYYQEWRQTGLMAMMQRLLAQEKVRLHLSKTLAAERQLTNLHHLIELLQQAVVDERLGINKTLNWLRIAISRAHQDKSSAEDQQLRLESDQNAVKIVTMHRSKGLEYAIVFCPCLWQRNSHSSSEKLWVTCHKNGRMIMDIGSDDFEEHRALAVKEELAEDLRLAYVAVTRAKYRCYIAWADVRYEKAANESAMAWLLDFAEADFSRQQTLLQAFRDKAAQAFNYQLLEAPGVINRLYQMPAASADFCARRRKRYLFTSWQMSSYTALSALSLPDAPEIPVDKAGEQQQDEIDQPASAVITGKREIEPRWEQLPRGSHTGNVVHELLENCAFADLSERMDISKQRDKACRRYGLKLEQPAVIDELLQAVVSTPLSETDHAFCLKNLPERTCLKEMPFYLSMQTMDTSQINRILQNTPVFQPLTGKQMCGYLTGFIDLICEYNGRYYVMDYKTNGLTGYSRESLLHAMREHNYGLQFWLYTVVLHRYLQMRLPRYDYERHFGGVRYLFVRGMQPETAMRGVYQDRPALEKIEAMAALFGDRNAS</sequence>
<comment type="miscellaneous">
    <text evidence="15">In the RecBCD complex, RecB has a slow 3'-5' helicase, an exonuclease activity and loads RecA onto ssDNA, RecD has a fast 5'-3' helicase activity, while RecC stimulates the ATPase and processivity of the RecB helicase and contributes to recognition of the Chi site.</text>
</comment>
<keyword evidence="12 15" id="KW-0413">Isomerase</keyword>
<evidence type="ECO:0000256" key="9">
    <source>
        <dbReference type="ARBA" id="ARBA00022842"/>
    </source>
</evidence>
<keyword evidence="6 15" id="KW-0347">Helicase</keyword>
<dbReference type="InterPro" id="IPR011604">
    <property type="entry name" value="PDDEXK-like_dom_sf"/>
</dbReference>
<evidence type="ECO:0000256" key="13">
    <source>
        <dbReference type="ARBA" id="ARBA00034617"/>
    </source>
</evidence>
<reference evidence="19 20" key="1">
    <citation type="submission" date="2020-02" db="EMBL/GenBank/DDBJ databases">
        <authorList>
            <person name="Hogendoorn C."/>
        </authorList>
    </citation>
    <scope>NUCLEOTIDE SEQUENCE [LARGE SCALE GENOMIC DNA]</scope>
    <source>
        <strain evidence="19">METHB21</strain>
    </source>
</reference>
<evidence type="ECO:0000313" key="20">
    <source>
        <dbReference type="Proteomes" id="UP000494216"/>
    </source>
</evidence>
<dbReference type="Gene3D" id="3.40.50.300">
    <property type="entry name" value="P-loop containing nucleotide triphosphate hydrolases"/>
    <property type="match status" value="2"/>
</dbReference>
<dbReference type="InterPro" id="IPR000212">
    <property type="entry name" value="DNA_helicase_UvrD/REP"/>
</dbReference>
<dbReference type="RefSeq" id="WP_174625144.1">
    <property type="nucleotide sequence ID" value="NZ_CADCXN010000047.1"/>
</dbReference>
<comment type="catalytic activity">
    <reaction evidence="13 15">
        <text>Couples ATP hydrolysis with the unwinding of duplex DNA by translocating in the 3'-5' direction.</text>
        <dbReference type="EC" id="5.6.2.4"/>
    </reaction>
</comment>
<dbReference type="SUPFAM" id="SSF52980">
    <property type="entry name" value="Restriction endonuclease-like"/>
    <property type="match status" value="1"/>
</dbReference>
<dbReference type="Proteomes" id="UP000494216">
    <property type="component" value="Unassembled WGS sequence"/>
</dbReference>
<keyword evidence="2 15" id="KW-0479">Metal-binding</keyword>
<dbReference type="GO" id="GO:0003677">
    <property type="term" value="F:DNA binding"/>
    <property type="evidence" value="ECO:0007669"/>
    <property type="project" value="UniProtKB-UniRule"/>
</dbReference>
<keyword evidence="1 15" id="KW-0540">Nuclease</keyword>
<evidence type="ECO:0000259" key="18">
    <source>
        <dbReference type="PROSITE" id="PS51217"/>
    </source>
</evidence>
<evidence type="ECO:0000256" key="1">
    <source>
        <dbReference type="ARBA" id="ARBA00022722"/>
    </source>
</evidence>
<keyword evidence="7 15" id="KW-0269">Exonuclease</keyword>
<comment type="similarity">
    <text evidence="15">Belongs to the helicase family. UvrD subfamily.</text>
</comment>
<dbReference type="InterPro" id="IPR038726">
    <property type="entry name" value="PDDEXK_AddAB-type"/>
</dbReference>
<dbReference type="Gene3D" id="1.10.486.10">
    <property type="entry name" value="PCRA, domain 4"/>
    <property type="match status" value="1"/>
</dbReference>
<dbReference type="Gene3D" id="3.90.320.10">
    <property type="match status" value="1"/>
</dbReference>
<feature type="binding site" evidence="16">
    <location>
        <begin position="22"/>
        <end position="29"/>
    </location>
    <ligand>
        <name>ATP</name>
        <dbReference type="ChEBI" id="CHEBI:30616"/>
    </ligand>
</feature>
<dbReference type="GO" id="GO:0000724">
    <property type="term" value="P:double-strand break repair via homologous recombination"/>
    <property type="evidence" value="ECO:0007669"/>
    <property type="project" value="UniProtKB-UniRule"/>
</dbReference>
<dbReference type="Gene3D" id="1.10.3170.10">
    <property type="entry name" value="Recbcd, chain B, domain 2"/>
    <property type="match status" value="1"/>
</dbReference>
<dbReference type="PROSITE" id="PS51198">
    <property type="entry name" value="UVRD_HELICASE_ATP_BIND"/>
    <property type="match status" value="1"/>
</dbReference>
<dbReference type="NCBIfam" id="TIGR00609">
    <property type="entry name" value="recB"/>
    <property type="match status" value="1"/>
</dbReference>
<dbReference type="GO" id="GO:0000287">
    <property type="term" value="F:magnesium ion binding"/>
    <property type="evidence" value="ECO:0007669"/>
    <property type="project" value="UniProtKB-UniRule"/>
</dbReference>
<dbReference type="GO" id="GO:0043138">
    <property type="term" value="F:3'-5' DNA helicase activity"/>
    <property type="evidence" value="ECO:0007669"/>
    <property type="project" value="UniProtKB-UniRule"/>
</dbReference>
<dbReference type="EC" id="5.6.2.4" evidence="15"/>
<evidence type="ECO:0000256" key="10">
    <source>
        <dbReference type="ARBA" id="ARBA00023125"/>
    </source>
</evidence>
<evidence type="ECO:0000256" key="14">
    <source>
        <dbReference type="ARBA" id="ARBA00048988"/>
    </source>
</evidence>
<dbReference type="AlphaFoldDB" id="A0A8S0WN56"/>
<dbReference type="HAMAP" id="MF_01485">
    <property type="entry name" value="RecB"/>
    <property type="match status" value="1"/>
</dbReference>
<dbReference type="InterPro" id="IPR011335">
    <property type="entry name" value="Restrct_endonuc-II-like"/>
</dbReference>
<feature type="domain" description="UvrD-like helicase ATP-binding" evidence="17">
    <location>
        <begin position="1"/>
        <end position="451"/>
    </location>
</feature>
<evidence type="ECO:0000256" key="8">
    <source>
        <dbReference type="ARBA" id="ARBA00022840"/>
    </source>
</evidence>
<feature type="active site" description="For nuclease activity" evidence="15">
    <location>
        <position position="1093"/>
    </location>
</feature>
<evidence type="ECO:0000256" key="2">
    <source>
        <dbReference type="ARBA" id="ARBA00022723"/>
    </source>
</evidence>
<keyword evidence="8 15" id="KW-0067">ATP-binding</keyword>
<dbReference type="PANTHER" id="PTHR11070">
    <property type="entry name" value="UVRD / RECB / PCRA DNA HELICASE FAMILY MEMBER"/>
    <property type="match status" value="1"/>
</dbReference>
<keyword evidence="3 15" id="KW-0547">Nucleotide-binding</keyword>
<accession>A0A8S0WN56</accession>
<evidence type="ECO:0000256" key="16">
    <source>
        <dbReference type="PROSITE-ProRule" id="PRU00560"/>
    </source>
</evidence>
<evidence type="ECO:0000259" key="17">
    <source>
        <dbReference type="PROSITE" id="PS51198"/>
    </source>
</evidence>
<evidence type="ECO:0000256" key="6">
    <source>
        <dbReference type="ARBA" id="ARBA00022806"/>
    </source>
</evidence>
<feature type="binding site" evidence="15">
    <location>
        <position position="1093"/>
    </location>
    <ligand>
        <name>Mg(2+)</name>
        <dbReference type="ChEBI" id="CHEBI:18420"/>
    </ligand>
</feature>
<feature type="region of interest" description="Nuclease activity, interacts with RecD and RecA" evidence="15">
    <location>
        <begin position="903"/>
        <end position="1187"/>
    </location>
</feature>
<comment type="domain">
    <text evidence="15">The C-terminal domain has nuclease activity and interacts with RecD. It interacts with RecA, facilitating its loading onto ssDNA.</text>
</comment>
<evidence type="ECO:0000256" key="5">
    <source>
        <dbReference type="ARBA" id="ARBA00022801"/>
    </source>
</evidence>